<proteinExistence type="predicted"/>
<evidence type="ECO:0000313" key="2">
    <source>
        <dbReference type="EMBL" id="MCB5162861.1"/>
    </source>
</evidence>
<organism evidence="2 3">
    <name type="scientific">Marinomonas algarum</name>
    <dbReference type="NCBI Taxonomy" id="2883105"/>
    <lineage>
        <taxon>Bacteria</taxon>
        <taxon>Pseudomonadati</taxon>
        <taxon>Pseudomonadota</taxon>
        <taxon>Gammaproteobacteria</taxon>
        <taxon>Oceanospirillales</taxon>
        <taxon>Oceanospirillaceae</taxon>
        <taxon>Marinomonas</taxon>
    </lineage>
</organism>
<protein>
    <submittedName>
        <fullName evidence="2">Flagellar protein FlaG</fullName>
    </submittedName>
</protein>
<dbReference type="Proteomes" id="UP001139095">
    <property type="component" value="Unassembled WGS sequence"/>
</dbReference>
<keyword evidence="3" id="KW-1185">Reference proteome</keyword>
<sequence>MTINASDFSKQGVSYSLVRPEQRVSDDFIAQRQENAKVVQDTEGASKTDKDDKSQSDSKVIVEASDIETANQKMAQLNVRLTFEMSEDQKQNIVKVLDQSTGDVVRQIPTEEFLKMSDRIDAIMSQLSDIKGTLVNSEV</sequence>
<dbReference type="Gene3D" id="3.30.160.170">
    <property type="entry name" value="FlaG-like"/>
    <property type="match status" value="1"/>
</dbReference>
<evidence type="ECO:0000256" key="1">
    <source>
        <dbReference type="SAM" id="MobiDB-lite"/>
    </source>
</evidence>
<dbReference type="AlphaFoldDB" id="A0A9X1IQU9"/>
<dbReference type="InterPro" id="IPR005186">
    <property type="entry name" value="FlaG"/>
</dbReference>
<feature type="region of interest" description="Disordered" evidence="1">
    <location>
        <begin position="35"/>
        <end position="59"/>
    </location>
</feature>
<reference evidence="2" key="1">
    <citation type="submission" date="2021-10" db="EMBL/GenBank/DDBJ databases">
        <title>Marinomonas pontica sp. nov., isolated from the Black Sea.</title>
        <authorList>
            <person name="Zhao L.-H."/>
            <person name="Xue J.-H."/>
        </authorList>
    </citation>
    <scope>NUCLEOTIDE SEQUENCE</scope>
    <source>
        <strain evidence="2">E8</strain>
    </source>
</reference>
<evidence type="ECO:0000313" key="3">
    <source>
        <dbReference type="Proteomes" id="UP001139095"/>
    </source>
</evidence>
<dbReference type="Pfam" id="PF03646">
    <property type="entry name" value="FlaG"/>
    <property type="match status" value="1"/>
</dbReference>
<dbReference type="PANTHER" id="PTHR37166">
    <property type="entry name" value="PROTEIN FLAG"/>
    <property type="match status" value="1"/>
</dbReference>
<name>A0A9X1IQU9_9GAMM</name>
<feature type="compositionally biased region" description="Basic and acidic residues" evidence="1">
    <location>
        <begin position="44"/>
        <end position="56"/>
    </location>
</feature>
<dbReference type="RefSeq" id="WP_226755208.1">
    <property type="nucleotide sequence ID" value="NZ_JAJATW010000025.1"/>
</dbReference>
<keyword evidence="2" id="KW-0969">Cilium</keyword>
<dbReference type="InterPro" id="IPR035924">
    <property type="entry name" value="FlaG-like_sf"/>
</dbReference>
<dbReference type="SUPFAM" id="SSF160214">
    <property type="entry name" value="FlaG-like"/>
    <property type="match status" value="1"/>
</dbReference>
<dbReference type="EMBL" id="JAJATW010000025">
    <property type="protein sequence ID" value="MCB5162861.1"/>
    <property type="molecule type" value="Genomic_DNA"/>
</dbReference>
<keyword evidence="2" id="KW-0282">Flagellum</keyword>
<gene>
    <name evidence="2" type="ORF">LG368_13260</name>
</gene>
<accession>A0A9X1IQU9</accession>
<dbReference type="PANTHER" id="PTHR37166:SF1">
    <property type="entry name" value="PROTEIN FLAG"/>
    <property type="match status" value="1"/>
</dbReference>
<keyword evidence="2" id="KW-0966">Cell projection</keyword>
<comment type="caution">
    <text evidence="2">The sequence shown here is derived from an EMBL/GenBank/DDBJ whole genome shotgun (WGS) entry which is preliminary data.</text>
</comment>